<accession>A0A7K3WRS9</accession>
<comment type="caution">
    <text evidence="1">The sequence shown here is derived from an EMBL/GenBank/DDBJ whole genome shotgun (WGS) entry which is preliminary data.</text>
</comment>
<name>A0A7K3WRS9_9FLAO</name>
<dbReference type="RefSeq" id="WP_163284894.1">
    <property type="nucleotide sequence ID" value="NZ_JAAGVY010000012.1"/>
</dbReference>
<evidence type="ECO:0000313" key="1">
    <source>
        <dbReference type="EMBL" id="NEN23552.1"/>
    </source>
</evidence>
<keyword evidence="2" id="KW-1185">Reference proteome</keyword>
<gene>
    <name evidence="1" type="ORF">G3O08_08565</name>
</gene>
<proteinExistence type="predicted"/>
<evidence type="ECO:0000313" key="2">
    <source>
        <dbReference type="Proteomes" id="UP000486602"/>
    </source>
</evidence>
<dbReference type="EMBL" id="JAAGVY010000012">
    <property type="protein sequence ID" value="NEN23552.1"/>
    <property type="molecule type" value="Genomic_DNA"/>
</dbReference>
<organism evidence="1 2">
    <name type="scientific">Cryomorpha ignava</name>
    <dbReference type="NCBI Taxonomy" id="101383"/>
    <lineage>
        <taxon>Bacteria</taxon>
        <taxon>Pseudomonadati</taxon>
        <taxon>Bacteroidota</taxon>
        <taxon>Flavobacteriia</taxon>
        <taxon>Flavobacteriales</taxon>
        <taxon>Cryomorphaceae</taxon>
        <taxon>Cryomorpha</taxon>
    </lineage>
</organism>
<dbReference type="AlphaFoldDB" id="A0A7K3WRS9"/>
<protein>
    <submittedName>
        <fullName evidence="1">Uncharacterized protein</fullName>
    </submittedName>
</protein>
<reference evidence="1 2" key="1">
    <citation type="submission" date="2020-02" db="EMBL/GenBank/DDBJ databases">
        <title>Out from the shadows clarifying the taxonomy of the family Cryomorphaceae and related taxa by utilizing the GTDB taxonomic framework.</title>
        <authorList>
            <person name="Bowman J.P."/>
        </authorList>
    </citation>
    <scope>NUCLEOTIDE SEQUENCE [LARGE SCALE GENOMIC DNA]</scope>
    <source>
        <strain evidence="1 2">QSSC 1-22</strain>
    </source>
</reference>
<dbReference type="Proteomes" id="UP000486602">
    <property type="component" value="Unassembled WGS sequence"/>
</dbReference>
<sequence>MKKIIIYIGIVLIASGFIPKNLYAQDNFTEAVQTHVNHIEEFIDRFNFDEESQFYKYVQITYPREKVDRKRVLNALFNKRKTTLSLDSVRENFVEDVSDSERPVHIDIYDALWYATVPAQVTVDSIPIDMTITLEIQMNSDYSIEWSIVGIKSKSLEKMESHDKFYISASSHATYFPELYSALSSSTLFQSVVSDSQKESNTDKYLNLIAGKTVTDVIIKTGITYHFLQISGWIMKVEYVPQDYSLNTGWLISEVKAVDSFLEKRLYQKQVLGINNTN</sequence>